<proteinExistence type="predicted"/>
<keyword evidence="3" id="KW-1185">Reference proteome</keyword>
<evidence type="ECO:0008006" key="4">
    <source>
        <dbReference type="Google" id="ProtNLM"/>
    </source>
</evidence>
<keyword evidence="1" id="KW-0812">Transmembrane</keyword>
<keyword evidence="1" id="KW-1133">Transmembrane helix</keyword>
<dbReference type="RefSeq" id="WP_016444871.1">
    <property type="nucleotide sequence ID" value="NZ_KE150267.1"/>
</dbReference>
<gene>
    <name evidence="2" type="ORF">HMPREF9238_01546</name>
</gene>
<protein>
    <recommendedName>
        <fullName evidence="4">PH domain-containing protein</fullName>
    </recommendedName>
</protein>
<evidence type="ECO:0000313" key="3">
    <source>
        <dbReference type="Proteomes" id="UP000014387"/>
    </source>
</evidence>
<evidence type="ECO:0000256" key="1">
    <source>
        <dbReference type="SAM" id="Phobius"/>
    </source>
</evidence>
<dbReference type="OrthoDB" id="5148800at2"/>
<dbReference type="AlphaFoldDB" id="A0A9W5VVV0"/>
<evidence type="ECO:0000313" key="2">
    <source>
        <dbReference type="EMBL" id="EPD29565.1"/>
    </source>
</evidence>
<feature type="transmembrane region" description="Helical" evidence="1">
    <location>
        <begin position="38"/>
        <end position="58"/>
    </location>
</feature>
<sequence>MHPTIRVASAPARYGTYFFAVLAVAVSIVTITRDGVSVAVAALPYVWLVFWAVFMLWWMPRLTIAPDKITVRNMIFSWIVPWERYTGARLNLGLILETRDVDIRASAARPRTGIRNMKAQYGPLQLPHIDEEVPSQLLDLDSSQTAELLRMYYERHLEAGLTDTTAKVERKLNTAPLLALLVLLLATFIPRF</sequence>
<feature type="transmembrane region" description="Helical" evidence="1">
    <location>
        <begin position="12"/>
        <end position="32"/>
    </location>
</feature>
<comment type="caution">
    <text evidence="2">The sequence shown here is derived from an EMBL/GenBank/DDBJ whole genome shotgun (WGS) entry which is preliminary data.</text>
</comment>
<dbReference type="Proteomes" id="UP000014387">
    <property type="component" value="Unassembled WGS sequence"/>
</dbReference>
<accession>A0A9W5VVV0</accession>
<keyword evidence="1" id="KW-0472">Membrane</keyword>
<reference evidence="2 3" key="1">
    <citation type="submission" date="2013-05" db="EMBL/GenBank/DDBJ databases">
        <title>The Genome Sequence of Actinomyces europaeus ACS-120-V-COL10B.</title>
        <authorList>
            <consortium name="The Broad Institute Genomics Platform"/>
            <person name="Earl A."/>
            <person name="Ward D."/>
            <person name="Feldgarden M."/>
            <person name="Gevers D."/>
            <person name="Saerens B."/>
            <person name="Vaneechoutte M."/>
            <person name="Walker B."/>
            <person name="Young S."/>
            <person name="Zeng Q."/>
            <person name="Gargeya S."/>
            <person name="Fitzgerald M."/>
            <person name="Haas B."/>
            <person name="Abouelleil A."/>
            <person name="Allen A.W."/>
            <person name="Alvarado L."/>
            <person name="Arachchi H.M."/>
            <person name="Berlin A.M."/>
            <person name="Chapman S.B."/>
            <person name="Gainer-Dewar J."/>
            <person name="Goldberg J."/>
            <person name="Griggs A."/>
            <person name="Gujja S."/>
            <person name="Hansen M."/>
            <person name="Howarth C."/>
            <person name="Imamovic A."/>
            <person name="Ireland A."/>
            <person name="Larimer J."/>
            <person name="McCowan C."/>
            <person name="Murphy C."/>
            <person name="Pearson M."/>
            <person name="Poon T.W."/>
            <person name="Priest M."/>
            <person name="Roberts A."/>
            <person name="Saif S."/>
            <person name="Shea T."/>
            <person name="Sisk P."/>
            <person name="Sykes S."/>
            <person name="Wortman J."/>
            <person name="Nusbaum C."/>
            <person name="Birren B."/>
        </authorList>
    </citation>
    <scope>NUCLEOTIDE SEQUENCE [LARGE SCALE GENOMIC DNA]</scope>
    <source>
        <strain evidence="2 3">ACS-120-V-Col10b</strain>
    </source>
</reference>
<organism evidence="2 3">
    <name type="scientific">Gleimia europaea ACS-120-V-Col10b</name>
    <dbReference type="NCBI Taxonomy" id="883069"/>
    <lineage>
        <taxon>Bacteria</taxon>
        <taxon>Bacillati</taxon>
        <taxon>Actinomycetota</taxon>
        <taxon>Actinomycetes</taxon>
        <taxon>Actinomycetales</taxon>
        <taxon>Actinomycetaceae</taxon>
        <taxon>Gleimia</taxon>
    </lineage>
</organism>
<feature type="transmembrane region" description="Helical" evidence="1">
    <location>
        <begin position="172"/>
        <end position="189"/>
    </location>
</feature>
<name>A0A9W5VVV0_9ACTO</name>
<dbReference type="EMBL" id="AGWN01000002">
    <property type="protein sequence ID" value="EPD29565.1"/>
    <property type="molecule type" value="Genomic_DNA"/>
</dbReference>